<evidence type="ECO:0000313" key="1">
    <source>
        <dbReference type="EMBL" id="EEG47861.1"/>
    </source>
</evidence>
<dbReference type="Gene3D" id="3.50.30.50">
    <property type="entry name" value="Putative cyclase"/>
    <property type="match status" value="1"/>
</dbReference>
<keyword evidence="2" id="KW-1185">Reference proteome</keyword>
<reference evidence="1 2" key="1">
    <citation type="submission" date="2009-01" db="EMBL/GenBank/DDBJ databases">
        <authorList>
            <person name="Fulton L."/>
            <person name="Clifton S."/>
            <person name="Fulton B."/>
            <person name="Xu J."/>
            <person name="Minx P."/>
            <person name="Pepin K.H."/>
            <person name="Johnson M."/>
            <person name="Bhonagiri V."/>
            <person name="Nash W.E."/>
            <person name="Mardis E.R."/>
            <person name="Wilson R.K."/>
        </authorList>
    </citation>
    <scope>NUCLEOTIDE SEQUENCE [LARGE SCALE GENOMIC DNA]</scope>
    <source>
        <strain evidence="2">DSM 10507 / JCM 14656 / S5a33</strain>
    </source>
</reference>
<proteinExistence type="predicted"/>
<evidence type="ECO:0008006" key="3">
    <source>
        <dbReference type="Google" id="ProtNLM"/>
    </source>
</evidence>
<dbReference type="Proteomes" id="UP000003100">
    <property type="component" value="Unassembled WGS sequence"/>
</dbReference>
<dbReference type="GO" id="GO:0004061">
    <property type="term" value="F:arylformamidase activity"/>
    <property type="evidence" value="ECO:0007669"/>
    <property type="project" value="InterPro"/>
</dbReference>
<dbReference type="SUPFAM" id="SSF102198">
    <property type="entry name" value="Putative cyclase"/>
    <property type="match status" value="1"/>
</dbReference>
<dbReference type="HOGENOM" id="CLU_030671_3_4_9"/>
<dbReference type="EMBL" id="ACBZ01000173">
    <property type="protein sequence ID" value="EEG47861.1"/>
    <property type="molecule type" value="Genomic_DNA"/>
</dbReference>
<dbReference type="PANTHER" id="PTHR31118">
    <property type="entry name" value="CYCLASE-LIKE PROTEIN 2"/>
    <property type="match status" value="1"/>
</dbReference>
<organism evidence="1 2">
    <name type="scientific">Blautia hydrogenotrophica (strain DSM 10507 / JCM 14656 / S5a33)</name>
    <name type="common">Ruminococcus hydrogenotrophicus</name>
    <dbReference type="NCBI Taxonomy" id="476272"/>
    <lineage>
        <taxon>Bacteria</taxon>
        <taxon>Bacillati</taxon>
        <taxon>Bacillota</taxon>
        <taxon>Clostridia</taxon>
        <taxon>Lachnospirales</taxon>
        <taxon>Lachnospiraceae</taxon>
        <taxon>Blautia</taxon>
    </lineage>
</organism>
<evidence type="ECO:0000313" key="2">
    <source>
        <dbReference type="Proteomes" id="UP000003100"/>
    </source>
</evidence>
<dbReference type="InterPro" id="IPR007325">
    <property type="entry name" value="KFase/CYL"/>
</dbReference>
<comment type="caution">
    <text evidence="1">The sequence shown here is derived from an EMBL/GenBank/DDBJ whole genome shotgun (WGS) entry which is preliminary data.</text>
</comment>
<gene>
    <name evidence="1" type="ORF">RUMHYD_03237</name>
</gene>
<protein>
    <recommendedName>
        <fullName evidence="3">Arylformamidase</fullName>
    </recommendedName>
</protein>
<dbReference type="PATRIC" id="fig|476272.21.peg.1362"/>
<dbReference type="InterPro" id="IPR037175">
    <property type="entry name" value="KFase_sf"/>
</dbReference>
<reference evidence="1 2" key="2">
    <citation type="submission" date="2009-02" db="EMBL/GenBank/DDBJ databases">
        <title>Draft genome sequence of Blautia hydrogenotrophica DSM 10507 (Ruminococcus hydrogenotrophicus DSM 10507).</title>
        <authorList>
            <person name="Sudarsanam P."/>
            <person name="Ley R."/>
            <person name="Guruge J."/>
            <person name="Turnbaugh P.J."/>
            <person name="Mahowald M."/>
            <person name="Liep D."/>
            <person name="Gordon J."/>
        </authorList>
    </citation>
    <scope>NUCLEOTIDE SEQUENCE [LARGE SCALE GENOMIC DNA]</scope>
    <source>
        <strain evidence="2">DSM 10507 / JCM 14656 / S5a33</strain>
    </source>
</reference>
<accession>C0CQS4</accession>
<dbReference type="PANTHER" id="PTHR31118:SF32">
    <property type="entry name" value="KYNURENINE FORMAMIDASE"/>
    <property type="match status" value="1"/>
</dbReference>
<dbReference type="Pfam" id="PF04199">
    <property type="entry name" value="Cyclase"/>
    <property type="match status" value="1"/>
</dbReference>
<dbReference type="eggNOG" id="COG1878">
    <property type="taxonomic scope" value="Bacteria"/>
</dbReference>
<dbReference type="GO" id="GO:0019441">
    <property type="term" value="P:L-tryptophan catabolic process to kynurenine"/>
    <property type="evidence" value="ECO:0007669"/>
    <property type="project" value="InterPro"/>
</dbReference>
<dbReference type="AlphaFoldDB" id="C0CQS4"/>
<sequence length="237" mass="26404">MEGNEMSKKYVELGYPIYEGMPVYPGLPEVKVTLREDLEAGADWNGSVLSIYLHAGTHVDAPWHYMGGSAPGIDCIPIDRFFYEKPLLLDVPAKKKNDLITVEQLLAYGDELYKADLLIFNTHSYEKRSVDFMDYATGFSAVGPEAAEFIREKLPNVKGVAIDTLSIENIEFGRENGFRTHKAFLDPDRPNNTVLIYEDINIAPLIGRKIVGACCTPLRITGRDASVCNLVAIVEED</sequence>
<name>C0CQS4_BLAHS</name>